<accession>A0A6J6LHQ2</accession>
<name>A0A6J6LHQ2_9ZZZZ</name>
<evidence type="ECO:0000313" key="2">
    <source>
        <dbReference type="EMBL" id="CAB5148507.1"/>
    </source>
</evidence>
<organism evidence="1">
    <name type="scientific">freshwater metagenome</name>
    <dbReference type="NCBI Taxonomy" id="449393"/>
    <lineage>
        <taxon>unclassified sequences</taxon>
        <taxon>metagenomes</taxon>
        <taxon>ecological metagenomes</taxon>
    </lineage>
</organism>
<sequence>MVSPDCEIGITNVCLSILGSRYRYSEASSTSTAMPDHFSIAYFPTKPALYAVPQAMMTILLNFLNFKSISNPSRRPIKVSAIAFGCS</sequence>
<protein>
    <submittedName>
        <fullName evidence="1">Unannotated protein</fullName>
    </submittedName>
</protein>
<dbReference type="EMBL" id="CAEZWN010000097">
    <property type="protein sequence ID" value="CAB4660193.1"/>
    <property type="molecule type" value="Genomic_DNA"/>
</dbReference>
<proteinExistence type="predicted"/>
<evidence type="ECO:0000313" key="1">
    <source>
        <dbReference type="EMBL" id="CAB4660193.1"/>
    </source>
</evidence>
<dbReference type="EMBL" id="CAFBSA010000073">
    <property type="protein sequence ID" value="CAB5148507.1"/>
    <property type="molecule type" value="Genomic_DNA"/>
</dbReference>
<reference evidence="1" key="1">
    <citation type="submission" date="2020-05" db="EMBL/GenBank/DDBJ databases">
        <authorList>
            <person name="Chiriac C."/>
            <person name="Salcher M."/>
            <person name="Ghai R."/>
            <person name="Kavagutti S V."/>
        </authorList>
    </citation>
    <scope>NUCLEOTIDE SEQUENCE</scope>
</reference>
<gene>
    <name evidence="1" type="ORF">UFOPK2252_00887</name>
    <name evidence="2" type="ORF">UFOPK4442_00492</name>
</gene>
<dbReference type="AlphaFoldDB" id="A0A6J6LHQ2"/>